<reference evidence="16" key="2">
    <citation type="submission" date="2015-02" db="UniProtKB">
        <authorList>
            <consortium name="EnsemblMetazoa"/>
        </authorList>
    </citation>
    <scope>IDENTIFICATION</scope>
</reference>
<reference evidence="17" key="1">
    <citation type="submission" date="2011-05" db="EMBL/GenBank/DDBJ databases">
        <authorList>
            <person name="Richards S.R."/>
            <person name="Qu J."/>
            <person name="Jiang H."/>
            <person name="Jhangiani S.N."/>
            <person name="Agravi P."/>
            <person name="Goodspeed R."/>
            <person name="Gross S."/>
            <person name="Mandapat C."/>
            <person name="Jackson L."/>
            <person name="Mathew T."/>
            <person name="Pu L."/>
            <person name="Thornton R."/>
            <person name="Saada N."/>
            <person name="Wilczek-Boney K.B."/>
            <person name="Lee S."/>
            <person name="Kovar C."/>
            <person name="Wu Y."/>
            <person name="Scherer S.E."/>
            <person name="Worley K.C."/>
            <person name="Muzny D.M."/>
            <person name="Gibbs R."/>
        </authorList>
    </citation>
    <scope>NUCLEOTIDE SEQUENCE</scope>
    <source>
        <strain evidence="17">Brora</strain>
    </source>
</reference>
<dbReference type="STRING" id="126957.T1JCV8"/>
<dbReference type="GO" id="GO:0015711">
    <property type="term" value="P:organic anion transport"/>
    <property type="evidence" value="ECO:0007669"/>
    <property type="project" value="UniProtKB-ARBA"/>
</dbReference>
<evidence type="ECO:0000313" key="17">
    <source>
        <dbReference type="Proteomes" id="UP000014500"/>
    </source>
</evidence>
<evidence type="ECO:0000256" key="15">
    <source>
        <dbReference type="RuleBase" id="RU000488"/>
    </source>
</evidence>
<dbReference type="OMA" id="TTVWKHE"/>
<evidence type="ECO:0000256" key="4">
    <source>
        <dbReference type="ARBA" id="ARBA00022692"/>
    </source>
</evidence>
<keyword evidence="8" id="KW-0496">Mitochondrion</keyword>
<proteinExistence type="inferred from homology"/>
<evidence type="ECO:0000313" key="16">
    <source>
        <dbReference type="EnsemblMetazoa" id="SMAR011628-PA"/>
    </source>
</evidence>
<dbReference type="InterPro" id="IPR044712">
    <property type="entry name" value="SLC25A32-like"/>
</dbReference>
<dbReference type="PANTHER" id="PTHR45683">
    <property type="entry name" value="MITOCHONDRIAL NICOTINAMIDE ADENINE DINUCLEOTIDE TRANSPORTER 1-RELATED-RELATED"/>
    <property type="match status" value="1"/>
</dbReference>
<comment type="similarity">
    <text evidence="2 15">Belongs to the mitochondrial carrier (TC 2.A.29) family.</text>
</comment>
<dbReference type="InterPro" id="IPR023395">
    <property type="entry name" value="MCP_dom_sf"/>
</dbReference>
<dbReference type="InterPro" id="IPR018108">
    <property type="entry name" value="MCP_transmembrane"/>
</dbReference>
<accession>T1JCV8</accession>
<evidence type="ECO:0000256" key="7">
    <source>
        <dbReference type="ARBA" id="ARBA00022989"/>
    </source>
</evidence>
<feature type="repeat" description="Solcar" evidence="14">
    <location>
        <begin position="215"/>
        <end position="299"/>
    </location>
</feature>
<protein>
    <recommendedName>
        <fullName evidence="12">Solute carrier family 25 member 32</fullName>
    </recommendedName>
    <alternativeName>
        <fullName evidence="13">Mitochondrial FAD transporter</fullName>
    </alternativeName>
</protein>
<dbReference type="Pfam" id="PF00153">
    <property type="entry name" value="Mito_carr"/>
    <property type="match status" value="3"/>
</dbReference>
<evidence type="ECO:0000256" key="11">
    <source>
        <dbReference type="ARBA" id="ARBA00058619"/>
    </source>
</evidence>
<dbReference type="AlphaFoldDB" id="T1JCV8"/>
<keyword evidence="6" id="KW-0999">Mitochondrion inner membrane</keyword>
<keyword evidence="7" id="KW-1133">Transmembrane helix</keyword>
<keyword evidence="9 14" id="KW-0472">Membrane</keyword>
<dbReference type="SUPFAM" id="SSF103506">
    <property type="entry name" value="Mitochondrial carrier"/>
    <property type="match status" value="1"/>
</dbReference>
<evidence type="ECO:0000256" key="13">
    <source>
        <dbReference type="ARBA" id="ARBA00079992"/>
    </source>
</evidence>
<dbReference type="FunFam" id="1.50.40.10:FF:000025">
    <property type="entry name" value="mitochondrial folate transporter/carrier"/>
    <property type="match status" value="1"/>
</dbReference>
<feature type="repeat" description="Solcar" evidence="14">
    <location>
        <begin position="110"/>
        <end position="202"/>
    </location>
</feature>
<sequence>MSGSVTSILGHVHYEHLVAGVSGGVAATMILHPLDLIKIRFAVNDGQLATIPQYKGIFNAFATIVRQEGIAGLYRGVTPNVWGAGASWGLYFLFYNAIKAWMEGEEKGTLNAGRHMLAAAEAGVMTLSMTNPLWVVKTRLCLQYRNMTDVPAHKHYSGMIDALRKVYVHEGILGLYKGFLPGMLGVSHGALQFMAYEELKRRYNLYRHVAITNKLTSVEYLTCAAISKLFAASVTYPYQVIRARLQDQHHNYSGIVDVLSRTWRFEGWRGFYKGIVPNLLKVTPATAITFLIYENVIAILMPT</sequence>
<dbReference type="Proteomes" id="UP000014500">
    <property type="component" value="Unassembled WGS sequence"/>
</dbReference>
<comment type="subcellular location">
    <subcellularLocation>
        <location evidence="1">Mitochondrion inner membrane</location>
        <topology evidence="1">Multi-pass membrane protein</topology>
    </subcellularLocation>
</comment>
<keyword evidence="17" id="KW-1185">Reference proteome</keyword>
<feature type="repeat" description="Solcar" evidence="14">
    <location>
        <begin position="14"/>
        <end position="101"/>
    </location>
</feature>
<evidence type="ECO:0000256" key="9">
    <source>
        <dbReference type="ARBA" id="ARBA00023136"/>
    </source>
</evidence>
<dbReference type="GO" id="GO:0015215">
    <property type="term" value="F:nucleotide transmembrane transporter activity"/>
    <property type="evidence" value="ECO:0007669"/>
    <property type="project" value="UniProtKB-ARBA"/>
</dbReference>
<dbReference type="PRINTS" id="PR00926">
    <property type="entry name" value="MITOCARRIER"/>
</dbReference>
<comment type="catalytic activity">
    <reaction evidence="10">
        <text>FAD(in) = FAD(out)</text>
        <dbReference type="Rhea" id="RHEA:76535"/>
        <dbReference type="ChEBI" id="CHEBI:57692"/>
    </reaction>
</comment>
<keyword evidence="5" id="KW-0677">Repeat</keyword>
<dbReference type="Gene3D" id="1.50.40.10">
    <property type="entry name" value="Mitochondrial carrier domain"/>
    <property type="match status" value="1"/>
</dbReference>
<dbReference type="eggNOG" id="KOG0764">
    <property type="taxonomic scope" value="Eukaryota"/>
</dbReference>
<evidence type="ECO:0000256" key="8">
    <source>
        <dbReference type="ARBA" id="ARBA00023128"/>
    </source>
</evidence>
<evidence type="ECO:0000256" key="6">
    <source>
        <dbReference type="ARBA" id="ARBA00022792"/>
    </source>
</evidence>
<dbReference type="PROSITE" id="PS50920">
    <property type="entry name" value="SOLCAR"/>
    <property type="match status" value="3"/>
</dbReference>
<evidence type="ECO:0000256" key="3">
    <source>
        <dbReference type="ARBA" id="ARBA00022448"/>
    </source>
</evidence>
<evidence type="ECO:0000256" key="12">
    <source>
        <dbReference type="ARBA" id="ARBA00070508"/>
    </source>
</evidence>
<evidence type="ECO:0000256" key="14">
    <source>
        <dbReference type="PROSITE-ProRule" id="PRU00282"/>
    </source>
</evidence>
<organism evidence="16 17">
    <name type="scientific">Strigamia maritima</name>
    <name type="common">European centipede</name>
    <name type="synonym">Geophilus maritimus</name>
    <dbReference type="NCBI Taxonomy" id="126957"/>
    <lineage>
        <taxon>Eukaryota</taxon>
        <taxon>Metazoa</taxon>
        <taxon>Ecdysozoa</taxon>
        <taxon>Arthropoda</taxon>
        <taxon>Myriapoda</taxon>
        <taxon>Chilopoda</taxon>
        <taxon>Pleurostigmophora</taxon>
        <taxon>Geophilomorpha</taxon>
        <taxon>Linotaeniidae</taxon>
        <taxon>Strigamia</taxon>
    </lineage>
</organism>
<keyword evidence="3 15" id="KW-0813">Transport</keyword>
<evidence type="ECO:0000256" key="10">
    <source>
        <dbReference type="ARBA" id="ARBA00050907"/>
    </source>
</evidence>
<evidence type="ECO:0000256" key="1">
    <source>
        <dbReference type="ARBA" id="ARBA00004448"/>
    </source>
</evidence>
<dbReference type="EMBL" id="JH432085">
    <property type="status" value="NOT_ANNOTATED_CDS"/>
    <property type="molecule type" value="Genomic_DNA"/>
</dbReference>
<evidence type="ECO:0000256" key="5">
    <source>
        <dbReference type="ARBA" id="ARBA00022737"/>
    </source>
</evidence>
<comment type="function">
    <text evidence="11">Facilitates flavin adenine dinucleotide (FAD) translocation across the mitochondrial inner membrane into the mitochondrial matrix where it acts as a redox cofactor to assist flavoenzyme activities in fundamental metabolic processes including fatty acid beta-oxidation, amino acid and choline metabolism as well as mitochondrial electron transportation. In particular, provides FAD to DLD dehydrogenase of the glycine cleavage system, part of mitochondrial one-carbon metabolic pathway involved in neural tube closure in early embryogenesis.</text>
</comment>
<dbReference type="GO" id="GO:0005743">
    <property type="term" value="C:mitochondrial inner membrane"/>
    <property type="evidence" value="ECO:0007669"/>
    <property type="project" value="UniProtKB-SubCell"/>
</dbReference>
<evidence type="ECO:0000256" key="2">
    <source>
        <dbReference type="ARBA" id="ARBA00006375"/>
    </source>
</evidence>
<dbReference type="EnsemblMetazoa" id="SMAR011628-RA">
    <property type="protein sequence ID" value="SMAR011628-PA"/>
    <property type="gene ID" value="SMAR011628"/>
</dbReference>
<dbReference type="PhylomeDB" id="T1JCV8"/>
<keyword evidence="4 14" id="KW-0812">Transmembrane</keyword>
<name>T1JCV8_STRMM</name>
<dbReference type="InterPro" id="IPR002067">
    <property type="entry name" value="MCP"/>
</dbReference>
<dbReference type="HOGENOM" id="CLU_015166_6_4_1"/>